<evidence type="ECO:0000256" key="1">
    <source>
        <dbReference type="SAM" id="MobiDB-lite"/>
    </source>
</evidence>
<dbReference type="EMBL" id="JAMSLR010000002">
    <property type="protein sequence ID" value="MCM8748413.1"/>
    <property type="molecule type" value="Genomic_DNA"/>
</dbReference>
<sequence length="679" mass="73344">MKRATLDSSEGQPETAAASTARAPGPATRRLARSWLADLLAGAAFVLLALVVTWPLASDPVHRPVSWGDPVFQAWTLAWDVHAWKTDPLGVFNANIFYPYRNTLAYSDHLFGQALMVAPVLLITENPILADNVATWLALALSGLAMYALVLDLTGSRAAGLLAGLAYAAASPRLAHLEHLHLLSAQWLPLGVLAARRALRQGSFRWAAVLGLVVVAQGLSGIYYFAFLGVLLAVVLGLGLLFERSRRALVGGAWSALACLVALIVLLPTLLPYWQVHEELGAERTPAEVAQWSARPADYLAVSPSHRLYGDFLGGRFHRHLEQDLFPGLLVGALALVGVTERRGGWARWALLVLVGVSVVFSFGISAHVLGRELPLPYRLLYEYVPGFKAIRVPARFGLLALVGLAALAGLGVARLVERLRANRPVIVLGGLVLAAALLAEGLHAVAVGDPLPVTHAELQRPDYAWMQANPAPAIELPMGEGVVASAWPNYWSTFHWNPLVNGYSGITPPAYYAFRDRMREFPSPETIALLQGIGVRTVAYHADPSRPPAEDPVLQRIAAYPQLRQVIGGPNYVFTLEPNPWLWELAAAVPGGAPVDLPALERDPATFGMLAAILQRTGHRVYGRGQLDYWRLPEAPPAVCYAVLPLDVDPAQFGYPGARGVEQRGGLVLYERAGCPAR</sequence>
<comment type="caution">
    <text evidence="3">The sequence shown here is derived from an EMBL/GenBank/DDBJ whole genome shotgun (WGS) entry which is preliminary data.</text>
</comment>
<feature type="transmembrane region" description="Helical" evidence="2">
    <location>
        <begin position="222"/>
        <end position="242"/>
    </location>
</feature>
<feature type="region of interest" description="Disordered" evidence="1">
    <location>
        <begin position="1"/>
        <end position="25"/>
    </location>
</feature>
<dbReference type="RefSeq" id="WP_284056192.1">
    <property type="nucleotide sequence ID" value="NZ_JAMSLR010000002.1"/>
</dbReference>
<feature type="transmembrane region" description="Helical" evidence="2">
    <location>
        <begin position="426"/>
        <end position="447"/>
    </location>
</feature>
<gene>
    <name evidence="3" type="ORF">NET02_04585</name>
</gene>
<evidence type="ECO:0000313" key="4">
    <source>
        <dbReference type="Proteomes" id="UP001165306"/>
    </source>
</evidence>
<organism evidence="3 4">
    <name type="scientific">Thermalbibacter longus</name>
    <dbReference type="NCBI Taxonomy" id="2951981"/>
    <lineage>
        <taxon>Bacteria</taxon>
        <taxon>Pseudomonadati</taxon>
        <taxon>Thermomicrobiota</taxon>
        <taxon>Thermomicrobia</taxon>
        <taxon>Thermomicrobiales</taxon>
        <taxon>Thermomicrobiaceae</taxon>
        <taxon>Thermalbibacter</taxon>
    </lineage>
</organism>
<feature type="compositionally biased region" description="Low complexity" evidence="1">
    <location>
        <begin position="13"/>
        <end position="25"/>
    </location>
</feature>
<feature type="compositionally biased region" description="Polar residues" evidence="1">
    <location>
        <begin position="1"/>
        <end position="12"/>
    </location>
</feature>
<feature type="transmembrane region" description="Helical" evidence="2">
    <location>
        <begin position="133"/>
        <end position="151"/>
    </location>
</feature>
<evidence type="ECO:0000256" key="2">
    <source>
        <dbReference type="SAM" id="Phobius"/>
    </source>
</evidence>
<feature type="transmembrane region" description="Helical" evidence="2">
    <location>
        <begin position="254"/>
        <end position="274"/>
    </location>
</feature>
<dbReference type="AlphaFoldDB" id="A0AA42BC49"/>
<keyword evidence="4" id="KW-1185">Reference proteome</keyword>
<keyword evidence="2" id="KW-0812">Transmembrane</keyword>
<name>A0AA42BC49_9BACT</name>
<keyword evidence="2" id="KW-0472">Membrane</keyword>
<feature type="transmembrane region" description="Helical" evidence="2">
    <location>
        <begin position="158"/>
        <end position="175"/>
    </location>
</feature>
<feature type="transmembrane region" description="Helical" evidence="2">
    <location>
        <begin position="391"/>
        <end position="414"/>
    </location>
</feature>
<evidence type="ECO:0000313" key="3">
    <source>
        <dbReference type="EMBL" id="MCM8748413.1"/>
    </source>
</evidence>
<protein>
    <submittedName>
        <fullName evidence="3">YfhO family protein</fullName>
    </submittedName>
</protein>
<reference evidence="3" key="1">
    <citation type="submission" date="2022-06" db="EMBL/GenBank/DDBJ databases">
        <title>CFH 74404 Thermomicrobiaceae sp.</title>
        <authorList>
            <person name="Ming H."/>
            <person name="Li W.-J."/>
            <person name="Zhao Z."/>
        </authorList>
    </citation>
    <scope>NUCLEOTIDE SEQUENCE</scope>
    <source>
        <strain evidence="3">CFH 74404</strain>
    </source>
</reference>
<proteinExistence type="predicted"/>
<feature type="transmembrane region" description="Helical" evidence="2">
    <location>
        <begin position="325"/>
        <end position="342"/>
    </location>
</feature>
<keyword evidence="2" id="KW-1133">Transmembrane helix</keyword>
<feature type="transmembrane region" description="Helical" evidence="2">
    <location>
        <begin position="349"/>
        <end position="371"/>
    </location>
</feature>
<feature type="transmembrane region" description="Helical" evidence="2">
    <location>
        <begin position="35"/>
        <end position="57"/>
    </location>
</feature>
<dbReference type="Proteomes" id="UP001165306">
    <property type="component" value="Unassembled WGS sequence"/>
</dbReference>
<accession>A0AA42BC49</accession>